<organism evidence="3 4">
    <name type="scientific">Candidatus Lactobacillus pullistercoris</name>
    <dbReference type="NCBI Taxonomy" id="2838636"/>
    <lineage>
        <taxon>Bacteria</taxon>
        <taxon>Bacillati</taxon>
        <taxon>Bacillota</taxon>
        <taxon>Bacilli</taxon>
        <taxon>Lactobacillales</taxon>
        <taxon>Lactobacillaceae</taxon>
        <taxon>Lactobacillus</taxon>
    </lineage>
</organism>
<dbReference type="SMART" id="SM00530">
    <property type="entry name" value="HTH_XRE"/>
    <property type="match status" value="1"/>
</dbReference>
<name>A0A9E2NU41_9LACO</name>
<dbReference type="Proteomes" id="UP000823844">
    <property type="component" value="Unassembled WGS sequence"/>
</dbReference>
<protein>
    <submittedName>
        <fullName evidence="3">Helix-turn-helix transcriptional regulator</fullName>
    </submittedName>
</protein>
<dbReference type="PANTHER" id="PTHR46558">
    <property type="entry name" value="TRACRIPTIONAL REGULATORY PROTEIN-RELATED-RELATED"/>
    <property type="match status" value="1"/>
</dbReference>
<dbReference type="SUPFAM" id="SSF47413">
    <property type="entry name" value="lambda repressor-like DNA-binding domains"/>
    <property type="match status" value="1"/>
</dbReference>
<dbReference type="Pfam" id="PF01381">
    <property type="entry name" value="HTH_3"/>
    <property type="match status" value="1"/>
</dbReference>
<keyword evidence="1" id="KW-0238">DNA-binding</keyword>
<evidence type="ECO:0000259" key="2">
    <source>
        <dbReference type="PROSITE" id="PS50943"/>
    </source>
</evidence>
<dbReference type="InterPro" id="IPR010982">
    <property type="entry name" value="Lambda_DNA-bd_dom_sf"/>
</dbReference>
<sequence length="74" mass="8292">MNKTLIKLRIDRGLNQKEAADKIGISQSMLSALEQGYRSGSDATKIKIAKFYGKTVESIFFANKITFCDKAEMK</sequence>
<accession>A0A9E2NU41</accession>
<evidence type="ECO:0000313" key="3">
    <source>
        <dbReference type="EMBL" id="MBU3828891.1"/>
    </source>
</evidence>
<proteinExistence type="predicted"/>
<evidence type="ECO:0000313" key="4">
    <source>
        <dbReference type="Proteomes" id="UP000823844"/>
    </source>
</evidence>
<dbReference type="PANTHER" id="PTHR46558:SF4">
    <property type="entry name" value="DNA-BIDING PHAGE PROTEIN"/>
    <property type="match status" value="1"/>
</dbReference>
<reference evidence="3" key="1">
    <citation type="journal article" date="2021" name="PeerJ">
        <title>Extensive microbial diversity within the chicken gut microbiome revealed by metagenomics and culture.</title>
        <authorList>
            <person name="Gilroy R."/>
            <person name="Ravi A."/>
            <person name="Getino M."/>
            <person name="Pursley I."/>
            <person name="Horton D.L."/>
            <person name="Alikhan N.F."/>
            <person name="Baker D."/>
            <person name="Gharbi K."/>
            <person name="Hall N."/>
            <person name="Watson M."/>
            <person name="Adriaenssens E.M."/>
            <person name="Foster-Nyarko E."/>
            <person name="Jarju S."/>
            <person name="Secka A."/>
            <person name="Antonio M."/>
            <person name="Oren A."/>
            <person name="Chaudhuri R.R."/>
            <person name="La Ragione R."/>
            <person name="Hildebrand F."/>
            <person name="Pallen M.J."/>
        </authorList>
    </citation>
    <scope>NUCLEOTIDE SEQUENCE</scope>
    <source>
        <strain evidence="3">F6-686</strain>
    </source>
</reference>
<feature type="domain" description="HTH cro/C1-type" evidence="2">
    <location>
        <begin position="5"/>
        <end position="59"/>
    </location>
</feature>
<dbReference type="GO" id="GO:0003677">
    <property type="term" value="F:DNA binding"/>
    <property type="evidence" value="ECO:0007669"/>
    <property type="project" value="UniProtKB-KW"/>
</dbReference>
<dbReference type="PROSITE" id="PS50943">
    <property type="entry name" value="HTH_CROC1"/>
    <property type="match status" value="1"/>
</dbReference>
<dbReference type="Gene3D" id="1.10.260.40">
    <property type="entry name" value="lambda repressor-like DNA-binding domains"/>
    <property type="match status" value="1"/>
</dbReference>
<evidence type="ECO:0000256" key="1">
    <source>
        <dbReference type="ARBA" id="ARBA00023125"/>
    </source>
</evidence>
<dbReference type="CDD" id="cd00093">
    <property type="entry name" value="HTH_XRE"/>
    <property type="match status" value="1"/>
</dbReference>
<reference evidence="3" key="2">
    <citation type="submission" date="2021-04" db="EMBL/GenBank/DDBJ databases">
        <authorList>
            <person name="Gilroy R."/>
        </authorList>
    </citation>
    <scope>NUCLEOTIDE SEQUENCE</scope>
    <source>
        <strain evidence="3">F6-686</strain>
    </source>
</reference>
<dbReference type="EMBL" id="JAHLFT010000090">
    <property type="protein sequence ID" value="MBU3828891.1"/>
    <property type="molecule type" value="Genomic_DNA"/>
</dbReference>
<dbReference type="AlphaFoldDB" id="A0A9E2NU41"/>
<gene>
    <name evidence="3" type="ORF">H9806_07200</name>
</gene>
<dbReference type="InterPro" id="IPR001387">
    <property type="entry name" value="Cro/C1-type_HTH"/>
</dbReference>
<comment type="caution">
    <text evidence="3">The sequence shown here is derived from an EMBL/GenBank/DDBJ whole genome shotgun (WGS) entry which is preliminary data.</text>
</comment>